<proteinExistence type="predicted"/>
<dbReference type="InterPro" id="IPR000551">
    <property type="entry name" value="MerR-type_HTH_dom"/>
</dbReference>
<feature type="coiled-coil region" evidence="2">
    <location>
        <begin position="91"/>
        <end position="118"/>
    </location>
</feature>
<evidence type="ECO:0000256" key="1">
    <source>
        <dbReference type="ARBA" id="ARBA00023125"/>
    </source>
</evidence>
<dbReference type="EMBL" id="BMOD01000013">
    <property type="protein sequence ID" value="GGJ43372.1"/>
    <property type="molecule type" value="Genomic_DNA"/>
</dbReference>
<organism evidence="4 5">
    <name type="scientific">Deinococcus roseus</name>
    <dbReference type="NCBI Taxonomy" id="392414"/>
    <lineage>
        <taxon>Bacteria</taxon>
        <taxon>Thermotogati</taxon>
        <taxon>Deinococcota</taxon>
        <taxon>Deinococci</taxon>
        <taxon>Deinococcales</taxon>
        <taxon>Deinococcaceae</taxon>
        <taxon>Deinococcus</taxon>
    </lineage>
</organism>
<evidence type="ECO:0000313" key="5">
    <source>
        <dbReference type="Proteomes" id="UP000632222"/>
    </source>
</evidence>
<feature type="domain" description="HTH merR-type" evidence="3">
    <location>
        <begin position="10"/>
        <end position="79"/>
    </location>
</feature>
<dbReference type="PANTHER" id="PTHR30204:SF98">
    <property type="entry name" value="HTH-TYPE TRANSCRIPTIONAL REGULATOR ADHR"/>
    <property type="match status" value="1"/>
</dbReference>
<evidence type="ECO:0000259" key="3">
    <source>
        <dbReference type="PROSITE" id="PS50937"/>
    </source>
</evidence>
<dbReference type="SMART" id="SM00422">
    <property type="entry name" value="HTH_MERR"/>
    <property type="match status" value="1"/>
</dbReference>
<dbReference type="Pfam" id="PF13411">
    <property type="entry name" value="MerR_1"/>
    <property type="match status" value="1"/>
</dbReference>
<dbReference type="PRINTS" id="PR00040">
    <property type="entry name" value="HTHMERR"/>
</dbReference>
<dbReference type="SUPFAM" id="SSF46955">
    <property type="entry name" value="Putative DNA-binding domain"/>
    <property type="match status" value="1"/>
</dbReference>
<accession>A0ABQ2D367</accession>
<name>A0ABQ2D367_9DEIO</name>
<dbReference type="InterPro" id="IPR047057">
    <property type="entry name" value="MerR_fam"/>
</dbReference>
<dbReference type="RefSeq" id="WP_189004126.1">
    <property type="nucleotide sequence ID" value="NZ_BMOD01000013.1"/>
</dbReference>
<sequence>MTSPALTPIFLTMREAVEASGLSEDTLRYYEKLGLVMPERDRSSNHRRYSEQQMRWLKFLIHLRSTGMPLEKIQRYVQLALQGEESAPQRKAILEEHHQQIQEQIQKLQQSSAAIELKLQHYDDIERALRKGDVQEVVGRELD</sequence>
<protein>
    <submittedName>
        <fullName evidence="4">MerR family transcriptional regulator</fullName>
    </submittedName>
</protein>
<evidence type="ECO:0000256" key="2">
    <source>
        <dbReference type="SAM" id="Coils"/>
    </source>
</evidence>
<dbReference type="CDD" id="cd01109">
    <property type="entry name" value="HTH_YyaN"/>
    <property type="match status" value="1"/>
</dbReference>
<evidence type="ECO:0000313" key="4">
    <source>
        <dbReference type="EMBL" id="GGJ43372.1"/>
    </source>
</evidence>
<reference evidence="5" key="1">
    <citation type="journal article" date="2019" name="Int. J. Syst. Evol. Microbiol.">
        <title>The Global Catalogue of Microorganisms (GCM) 10K type strain sequencing project: providing services to taxonomists for standard genome sequencing and annotation.</title>
        <authorList>
            <consortium name="The Broad Institute Genomics Platform"/>
            <consortium name="The Broad Institute Genome Sequencing Center for Infectious Disease"/>
            <person name="Wu L."/>
            <person name="Ma J."/>
        </authorList>
    </citation>
    <scope>NUCLEOTIDE SEQUENCE [LARGE SCALE GENOMIC DNA]</scope>
    <source>
        <strain evidence="5">JCM 14370</strain>
    </source>
</reference>
<dbReference type="Gene3D" id="1.10.1660.10">
    <property type="match status" value="1"/>
</dbReference>
<dbReference type="InterPro" id="IPR009061">
    <property type="entry name" value="DNA-bd_dom_put_sf"/>
</dbReference>
<dbReference type="Proteomes" id="UP000632222">
    <property type="component" value="Unassembled WGS sequence"/>
</dbReference>
<comment type="caution">
    <text evidence="4">The sequence shown here is derived from an EMBL/GenBank/DDBJ whole genome shotgun (WGS) entry which is preliminary data.</text>
</comment>
<keyword evidence="5" id="KW-1185">Reference proteome</keyword>
<dbReference type="PANTHER" id="PTHR30204">
    <property type="entry name" value="REDOX-CYCLING DRUG-SENSING TRANSCRIPTIONAL ACTIVATOR SOXR"/>
    <property type="match status" value="1"/>
</dbReference>
<keyword evidence="1" id="KW-0238">DNA-binding</keyword>
<gene>
    <name evidence="4" type="ORF">GCM10008938_32050</name>
</gene>
<keyword evidence="2" id="KW-0175">Coiled coil</keyword>
<dbReference type="PROSITE" id="PS50937">
    <property type="entry name" value="HTH_MERR_2"/>
    <property type="match status" value="1"/>
</dbReference>